<evidence type="ECO:0000313" key="13">
    <source>
        <dbReference type="Proteomes" id="UP000581688"/>
    </source>
</evidence>
<keyword evidence="3 10" id="KW-0699">rRNA-binding</keyword>
<dbReference type="SUPFAM" id="SSF52166">
    <property type="entry name" value="Ribosomal protein L4"/>
    <property type="match status" value="1"/>
</dbReference>
<dbReference type="InterPro" id="IPR013005">
    <property type="entry name" value="Ribosomal_uL4-like"/>
</dbReference>
<dbReference type="HAMAP" id="MF_01328_B">
    <property type="entry name" value="Ribosomal_uL4_B"/>
    <property type="match status" value="1"/>
</dbReference>
<dbReference type="EMBL" id="JACHGH010000016">
    <property type="protein sequence ID" value="MBB6455186.1"/>
    <property type="molecule type" value="Genomic_DNA"/>
</dbReference>
<dbReference type="GO" id="GO:0005840">
    <property type="term" value="C:ribosome"/>
    <property type="evidence" value="ECO:0007669"/>
    <property type="project" value="UniProtKB-KW"/>
</dbReference>
<keyword evidence="5 10" id="KW-0689">Ribosomal protein</keyword>
<gene>
    <name evidence="10" type="primary">rplD</name>
    <name evidence="12" type="ORF">HNQ94_003682</name>
</gene>
<comment type="similarity">
    <text evidence="1 10">Belongs to the universal ribosomal protein uL4 family.</text>
</comment>
<sequence length="206" mass="22254">MPKVALFKQDGTKAGDIELAEAVFGIEPNTHVLHEAVHAQRASLRQGTHKVKNRSEVSGGGRKPWRQKGTGRARQGSIRSPQWVGGGTVFGPTPRSYSYKLPKKVRRLALKSALSSKVVEENIIVLDALSIEAPKTKDVIKLLEGLKVESALIVTADLDVNVERSANNIQGVKVLTVDQVNVLDLLTHDTLVITKDAADKAGEVLA</sequence>
<evidence type="ECO:0000256" key="7">
    <source>
        <dbReference type="ARBA" id="ARBA00035244"/>
    </source>
</evidence>
<comment type="function">
    <text evidence="9 10">One of the primary rRNA binding proteins, this protein initially binds near the 5'-end of the 23S rRNA. It is important during the early stages of 50S assembly. It makes multiple contacts with different domains of the 23S rRNA in the assembled 50S subunit and ribosome.</text>
</comment>
<name>A0A841Q9W8_9BACI</name>
<dbReference type="PANTHER" id="PTHR10746:SF6">
    <property type="entry name" value="LARGE RIBOSOMAL SUBUNIT PROTEIN UL4M"/>
    <property type="match status" value="1"/>
</dbReference>
<dbReference type="RefSeq" id="WP_174497638.1">
    <property type="nucleotide sequence ID" value="NZ_CADDWK010000017.1"/>
</dbReference>
<dbReference type="PANTHER" id="PTHR10746">
    <property type="entry name" value="50S RIBOSOMAL PROTEIN L4"/>
    <property type="match status" value="1"/>
</dbReference>
<dbReference type="Pfam" id="PF00573">
    <property type="entry name" value="Ribosomal_L4"/>
    <property type="match status" value="1"/>
</dbReference>
<keyword evidence="13" id="KW-1185">Reference proteome</keyword>
<dbReference type="GO" id="GO:0003735">
    <property type="term" value="F:structural constituent of ribosome"/>
    <property type="evidence" value="ECO:0007669"/>
    <property type="project" value="InterPro"/>
</dbReference>
<evidence type="ECO:0000313" key="12">
    <source>
        <dbReference type="EMBL" id="MBB6455186.1"/>
    </source>
</evidence>
<reference evidence="12 13" key="1">
    <citation type="submission" date="2020-08" db="EMBL/GenBank/DDBJ databases">
        <title>Genomic Encyclopedia of Type Strains, Phase IV (KMG-IV): sequencing the most valuable type-strain genomes for metagenomic binning, comparative biology and taxonomic classification.</title>
        <authorList>
            <person name="Goeker M."/>
        </authorList>
    </citation>
    <scope>NUCLEOTIDE SEQUENCE [LARGE SCALE GENOMIC DNA]</scope>
    <source>
        <strain evidence="12 13">DSM 19612</strain>
    </source>
</reference>
<dbReference type="InterPro" id="IPR002136">
    <property type="entry name" value="Ribosomal_uL4"/>
</dbReference>
<comment type="caution">
    <text evidence="12">The sequence shown here is derived from an EMBL/GenBank/DDBJ whole genome shotgun (WGS) entry which is preliminary data.</text>
</comment>
<dbReference type="Gene3D" id="3.40.1370.10">
    <property type="match status" value="1"/>
</dbReference>
<organism evidence="12 13">
    <name type="scientific">Salirhabdus euzebyi</name>
    <dbReference type="NCBI Taxonomy" id="394506"/>
    <lineage>
        <taxon>Bacteria</taxon>
        <taxon>Bacillati</taxon>
        <taxon>Bacillota</taxon>
        <taxon>Bacilli</taxon>
        <taxon>Bacillales</taxon>
        <taxon>Bacillaceae</taxon>
        <taxon>Salirhabdus</taxon>
    </lineage>
</organism>
<keyword evidence="6 10" id="KW-0687">Ribonucleoprotein</keyword>
<evidence type="ECO:0000256" key="4">
    <source>
        <dbReference type="ARBA" id="ARBA00022884"/>
    </source>
</evidence>
<dbReference type="InterPro" id="IPR023574">
    <property type="entry name" value="Ribosomal_uL4_dom_sf"/>
</dbReference>
<accession>A0A841Q9W8</accession>
<dbReference type="FunFam" id="3.40.1370.10:FF:000003">
    <property type="entry name" value="50S ribosomal protein L4"/>
    <property type="match status" value="1"/>
</dbReference>
<keyword evidence="4 10" id="KW-0694">RNA-binding</keyword>
<evidence type="ECO:0000256" key="11">
    <source>
        <dbReference type="SAM" id="MobiDB-lite"/>
    </source>
</evidence>
<evidence type="ECO:0000256" key="1">
    <source>
        <dbReference type="ARBA" id="ARBA00010528"/>
    </source>
</evidence>
<evidence type="ECO:0000256" key="5">
    <source>
        <dbReference type="ARBA" id="ARBA00022980"/>
    </source>
</evidence>
<protein>
    <recommendedName>
        <fullName evidence="7 10">Large ribosomal subunit protein uL4</fullName>
    </recommendedName>
</protein>
<comment type="function">
    <text evidence="8 10">Forms part of the polypeptide exit tunnel.</text>
</comment>
<proteinExistence type="inferred from homology"/>
<dbReference type="GO" id="GO:1990904">
    <property type="term" value="C:ribonucleoprotein complex"/>
    <property type="evidence" value="ECO:0007669"/>
    <property type="project" value="UniProtKB-KW"/>
</dbReference>
<evidence type="ECO:0000256" key="3">
    <source>
        <dbReference type="ARBA" id="ARBA00022730"/>
    </source>
</evidence>
<evidence type="ECO:0000256" key="10">
    <source>
        <dbReference type="HAMAP-Rule" id="MF_01328"/>
    </source>
</evidence>
<evidence type="ECO:0000256" key="8">
    <source>
        <dbReference type="ARBA" id="ARBA00053102"/>
    </source>
</evidence>
<dbReference type="GO" id="GO:0019843">
    <property type="term" value="F:rRNA binding"/>
    <property type="evidence" value="ECO:0007669"/>
    <property type="project" value="UniProtKB-UniRule"/>
</dbReference>
<dbReference type="GO" id="GO:0006412">
    <property type="term" value="P:translation"/>
    <property type="evidence" value="ECO:0007669"/>
    <property type="project" value="UniProtKB-UniRule"/>
</dbReference>
<comment type="subunit">
    <text evidence="2 10">Part of the 50S ribosomal subunit.</text>
</comment>
<evidence type="ECO:0000256" key="6">
    <source>
        <dbReference type="ARBA" id="ARBA00023274"/>
    </source>
</evidence>
<dbReference type="Proteomes" id="UP000581688">
    <property type="component" value="Unassembled WGS sequence"/>
</dbReference>
<dbReference type="NCBIfam" id="TIGR03953">
    <property type="entry name" value="rplD_bact"/>
    <property type="match status" value="1"/>
</dbReference>
<feature type="region of interest" description="Disordered" evidence="11">
    <location>
        <begin position="41"/>
        <end position="78"/>
    </location>
</feature>
<evidence type="ECO:0000256" key="9">
    <source>
        <dbReference type="ARBA" id="ARBA00055590"/>
    </source>
</evidence>
<evidence type="ECO:0000256" key="2">
    <source>
        <dbReference type="ARBA" id="ARBA00011838"/>
    </source>
</evidence>
<dbReference type="AlphaFoldDB" id="A0A841Q9W8"/>